<feature type="binding site" evidence="12 17">
    <location>
        <position position="259"/>
    </location>
    <ligand>
        <name>Zn(2+)</name>
        <dbReference type="ChEBI" id="CHEBI:29105"/>
    </ligand>
</feature>
<feature type="binding site" evidence="12 15">
    <location>
        <position position="214"/>
    </location>
    <ligand>
        <name>NAD(+)</name>
        <dbReference type="ChEBI" id="CHEBI:57540"/>
    </ligand>
</feature>
<gene>
    <name evidence="12" type="primary">hisD</name>
    <name evidence="19" type="ORF">SAMN05446037_101519</name>
</gene>
<dbReference type="Gene3D" id="1.20.5.1300">
    <property type="match status" value="1"/>
</dbReference>
<dbReference type="PANTHER" id="PTHR21256">
    <property type="entry name" value="HISTIDINOL DEHYDROGENASE HDH"/>
    <property type="match status" value="1"/>
</dbReference>
<feature type="binding site" evidence="12 15">
    <location>
        <position position="191"/>
    </location>
    <ligand>
        <name>NAD(+)</name>
        <dbReference type="ChEBI" id="CHEBI:57540"/>
    </ligand>
</feature>
<feature type="binding site" evidence="12 17">
    <location>
        <position position="262"/>
    </location>
    <ligand>
        <name>Zn(2+)</name>
        <dbReference type="ChEBI" id="CHEBI:29105"/>
    </ligand>
</feature>
<dbReference type="InterPro" id="IPR022695">
    <property type="entry name" value="Histidinol_DH_monofunct"/>
</dbReference>
<dbReference type="EMBL" id="FZOJ01000015">
    <property type="protein sequence ID" value="SNS63045.1"/>
    <property type="molecule type" value="Genomic_DNA"/>
</dbReference>
<dbReference type="GO" id="GO:0005829">
    <property type="term" value="C:cytosol"/>
    <property type="evidence" value="ECO:0007669"/>
    <property type="project" value="TreeGrafter"/>
</dbReference>
<evidence type="ECO:0000256" key="4">
    <source>
        <dbReference type="ARBA" id="ARBA00012965"/>
    </source>
</evidence>
<name>A0A239G247_9FIRM</name>
<dbReference type="PANTHER" id="PTHR21256:SF2">
    <property type="entry name" value="HISTIDINE BIOSYNTHESIS TRIFUNCTIONAL PROTEIN"/>
    <property type="match status" value="1"/>
</dbReference>
<evidence type="ECO:0000256" key="18">
    <source>
        <dbReference type="RuleBase" id="RU004175"/>
    </source>
</evidence>
<dbReference type="UniPathway" id="UPA00031">
    <property type="reaction ID" value="UER00014"/>
</dbReference>
<feature type="binding site" evidence="12 15">
    <location>
        <position position="129"/>
    </location>
    <ligand>
        <name>NAD(+)</name>
        <dbReference type="ChEBI" id="CHEBI:57540"/>
    </ligand>
</feature>
<evidence type="ECO:0000313" key="20">
    <source>
        <dbReference type="Proteomes" id="UP000198304"/>
    </source>
</evidence>
<comment type="pathway">
    <text evidence="2 12">Amino-acid biosynthesis; L-histidine biosynthesis; L-histidine from 5-phospho-alpha-D-ribose 1-diphosphate: step 9/9.</text>
</comment>
<keyword evidence="9 12" id="KW-0520">NAD</keyword>
<dbReference type="SUPFAM" id="SSF53720">
    <property type="entry name" value="ALDH-like"/>
    <property type="match status" value="1"/>
</dbReference>
<dbReference type="EC" id="1.1.1.23" evidence="4 12"/>
<keyword evidence="7 12" id="KW-0862">Zinc</keyword>
<feature type="active site" description="Proton acceptor" evidence="12 14">
    <location>
        <position position="327"/>
    </location>
</feature>
<comment type="similarity">
    <text evidence="3 12 13 18">Belongs to the histidinol dehydrogenase family.</text>
</comment>
<evidence type="ECO:0000256" key="14">
    <source>
        <dbReference type="PIRSR" id="PIRSR000099-1"/>
    </source>
</evidence>
<dbReference type="Pfam" id="PF00815">
    <property type="entry name" value="Histidinol_dh"/>
    <property type="match status" value="1"/>
</dbReference>
<dbReference type="OrthoDB" id="9805269at2"/>
<dbReference type="InterPro" id="IPR016161">
    <property type="entry name" value="Ald_DH/histidinol_DH"/>
</dbReference>
<dbReference type="Proteomes" id="UP000198304">
    <property type="component" value="Unassembled WGS sequence"/>
</dbReference>
<dbReference type="PIRSF" id="PIRSF000099">
    <property type="entry name" value="Histidinol_dh"/>
    <property type="match status" value="1"/>
</dbReference>
<dbReference type="InterPro" id="IPR012131">
    <property type="entry name" value="Hstdl_DH"/>
</dbReference>
<feature type="active site" description="Proton acceptor" evidence="12 14">
    <location>
        <position position="328"/>
    </location>
</feature>
<evidence type="ECO:0000313" key="19">
    <source>
        <dbReference type="EMBL" id="SNS63045.1"/>
    </source>
</evidence>
<evidence type="ECO:0000256" key="13">
    <source>
        <dbReference type="PIRNR" id="PIRNR000099"/>
    </source>
</evidence>
<dbReference type="NCBIfam" id="TIGR00069">
    <property type="entry name" value="hisD"/>
    <property type="match status" value="1"/>
</dbReference>
<comment type="catalytic activity">
    <reaction evidence="11 12">
        <text>L-histidinol + 2 NAD(+) + H2O = L-histidine + 2 NADH + 3 H(+)</text>
        <dbReference type="Rhea" id="RHEA:20641"/>
        <dbReference type="ChEBI" id="CHEBI:15377"/>
        <dbReference type="ChEBI" id="CHEBI:15378"/>
        <dbReference type="ChEBI" id="CHEBI:57540"/>
        <dbReference type="ChEBI" id="CHEBI:57595"/>
        <dbReference type="ChEBI" id="CHEBI:57699"/>
        <dbReference type="ChEBI" id="CHEBI:57945"/>
        <dbReference type="EC" id="1.1.1.23"/>
    </reaction>
</comment>
<dbReference type="CDD" id="cd06572">
    <property type="entry name" value="Histidinol_dh"/>
    <property type="match status" value="1"/>
</dbReference>
<feature type="binding site" evidence="12 16">
    <location>
        <position position="237"/>
    </location>
    <ligand>
        <name>substrate</name>
    </ligand>
</feature>
<keyword evidence="10 12" id="KW-0368">Histidine biosynthesis</keyword>
<evidence type="ECO:0000256" key="7">
    <source>
        <dbReference type="ARBA" id="ARBA00022833"/>
    </source>
</evidence>
<evidence type="ECO:0000256" key="8">
    <source>
        <dbReference type="ARBA" id="ARBA00023002"/>
    </source>
</evidence>
<reference evidence="19 20" key="1">
    <citation type="submission" date="2017-06" db="EMBL/GenBank/DDBJ databases">
        <authorList>
            <person name="Kim H.J."/>
            <person name="Triplett B.A."/>
        </authorList>
    </citation>
    <scope>NUCLEOTIDE SEQUENCE [LARGE SCALE GENOMIC DNA]</scope>
    <source>
        <strain evidence="19 20">SCA</strain>
    </source>
</reference>
<dbReference type="PROSITE" id="PS00611">
    <property type="entry name" value="HISOL_DEHYDROGENASE"/>
    <property type="match status" value="1"/>
</dbReference>
<feature type="binding site" evidence="12 16">
    <location>
        <position position="262"/>
    </location>
    <ligand>
        <name>substrate</name>
    </ligand>
</feature>
<evidence type="ECO:0000256" key="12">
    <source>
        <dbReference type="HAMAP-Rule" id="MF_01024"/>
    </source>
</evidence>
<keyword evidence="8 12" id="KW-0560">Oxidoreductase</keyword>
<evidence type="ECO:0000256" key="3">
    <source>
        <dbReference type="ARBA" id="ARBA00010178"/>
    </source>
</evidence>
<dbReference type="PRINTS" id="PR00083">
    <property type="entry name" value="HOLDHDRGNASE"/>
</dbReference>
<sequence>MMKTMDLKGPEKDRLLKELKERGTVDFKDYQDAVQTILDKVSVTGDQALLEYTKQFDGIDLSAKGLKVTEEEVDEAYSLVSEEFLRAIRLAIDNITDYHEKQRQNSWFTSSEGTMLGQKITPIASVGIYVPGGTAAYPSSVLMNAIPAKVAGVERIVMVTPPNKEGKLAAGVLVAAKELGIEEIYKVGGAQAIGALAYGTNTIAKVNKIVGPGNIYVATAKREVYGYVDIDMIAGPSEILVIADASANPKYVAADLLSQAEHDELSSAIFITTSEDLGKAVAVEVAKQTAKLERKSIVEKSLINYGKIILVKDLEEAIDLSNEIAPEHLELCVEKPFELLDQVKNAGAIFLGHYAPEPLGDYLAGPNHVLPTSGTAKFYSPLSVEDFIKKSSVIYYNQKALEKVKNEVMTLAETEGLTAHKNSIKVRFE</sequence>
<evidence type="ECO:0000256" key="16">
    <source>
        <dbReference type="PIRSR" id="PIRSR000099-3"/>
    </source>
</evidence>
<evidence type="ECO:0000256" key="11">
    <source>
        <dbReference type="ARBA" id="ARBA00049489"/>
    </source>
</evidence>
<feature type="binding site" evidence="12 16">
    <location>
        <position position="259"/>
    </location>
    <ligand>
        <name>substrate</name>
    </ligand>
</feature>
<dbReference type="Gene3D" id="3.40.50.1980">
    <property type="entry name" value="Nitrogenase molybdenum iron protein domain"/>
    <property type="match status" value="2"/>
</dbReference>
<dbReference type="GO" id="GO:0004399">
    <property type="term" value="F:histidinol dehydrogenase activity"/>
    <property type="evidence" value="ECO:0007669"/>
    <property type="project" value="UniProtKB-UniRule"/>
</dbReference>
<dbReference type="GO" id="GO:0051287">
    <property type="term" value="F:NAD binding"/>
    <property type="evidence" value="ECO:0007669"/>
    <property type="project" value="InterPro"/>
</dbReference>
<dbReference type="HAMAP" id="MF_01024">
    <property type="entry name" value="HisD"/>
    <property type="match status" value="1"/>
</dbReference>
<feature type="binding site" evidence="12 16">
    <location>
        <position position="420"/>
    </location>
    <ligand>
        <name>substrate</name>
    </ligand>
</feature>
<organism evidence="19 20">
    <name type="scientific">Anaerovirgula multivorans</name>
    <dbReference type="NCBI Taxonomy" id="312168"/>
    <lineage>
        <taxon>Bacteria</taxon>
        <taxon>Bacillati</taxon>
        <taxon>Bacillota</taxon>
        <taxon>Clostridia</taxon>
        <taxon>Peptostreptococcales</taxon>
        <taxon>Natronincolaceae</taxon>
        <taxon>Anaerovirgula</taxon>
    </lineage>
</organism>
<dbReference type="FunFam" id="3.40.50.1980:FF:000026">
    <property type="entry name" value="Histidinol dehydrogenase"/>
    <property type="match status" value="1"/>
</dbReference>
<feature type="binding site" evidence="12 16">
    <location>
        <position position="415"/>
    </location>
    <ligand>
        <name>substrate</name>
    </ligand>
</feature>
<protein>
    <recommendedName>
        <fullName evidence="4 12">Histidinol dehydrogenase</fullName>
        <shortName evidence="12">HDH</shortName>
        <ecNumber evidence="4 12">1.1.1.23</ecNumber>
    </recommendedName>
</protein>
<evidence type="ECO:0000256" key="10">
    <source>
        <dbReference type="ARBA" id="ARBA00023102"/>
    </source>
</evidence>
<proteinExistence type="inferred from homology"/>
<dbReference type="GO" id="GO:0008270">
    <property type="term" value="F:zinc ion binding"/>
    <property type="evidence" value="ECO:0007669"/>
    <property type="project" value="UniProtKB-UniRule"/>
</dbReference>
<evidence type="ECO:0000256" key="6">
    <source>
        <dbReference type="ARBA" id="ARBA00022723"/>
    </source>
</evidence>
<feature type="binding site" evidence="12 17">
    <location>
        <position position="420"/>
    </location>
    <ligand>
        <name>Zn(2+)</name>
        <dbReference type="ChEBI" id="CHEBI:29105"/>
    </ligand>
</feature>
<evidence type="ECO:0000256" key="2">
    <source>
        <dbReference type="ARBA" id="ARBA00004940"/>
    </source>
</evidence>
<evidence type="ECO:0000256" key="1">
    <source>
        <dbReference type="ARBA" id="ARBA00003850"/>
    </source>
</evidence>
<dbReference type="FunFam" id="1.20.5.1300:FF:000002">
    <property type="entry name" value="Histidinol dehydrogenase, chloroplastic"/>
    <property type="match status" value="1"/>
</dbReference>
<dbReference type="InterPro" id="IPR001692">
    <property type="entry name" value="Histidinol_DH_CS"/>
</dbReference>
<comment type="function">
    <text evidence="1 12">Catalyzes the sequential NAD-dependent oxidations of L-histidinol to L-histidinaldehyde and then to L-histidine.</text>
</comment>
<evidence type="ECO:0000256" key="17">
    <source>
        <dbReference type="PIRSR" id="PIRSR000099-4"/>
    </source>
</evidence>
<keyword evidence="5 12" id="KW-0028">Amino-acid biosynthesis</keyword>
<evidence type="ECO:0000256" key="15">
    <source>
        <dbReference type="PIRSR" id="PIRSR000099-2"/>
    </source>
</evidence>
<comment type="cofactor">
    <cofactor evidence="12 17">
        <name>Zn(2+)</name>
        <dbReference type="ChEBI" id="CHEBI:29105"/>
    </cofactor>
    <text evidence="12 17">Binds 1 zinc ion per subunit.</text>
</comment>
<dbReference type="FunFam" id="3.40.50.1980:FF:000001">
    <property type="entry name" value="Histidinol dehydrogenase"/>
    <property type="match status" value="1"/>
</dbReference>
<feature type="binding site" evidence="12 16">
    <location>
        <position position="361"/>
    </location>
    <ligand>
        <name>substrate</name>
    </ligand>
</feature>
<evidence type="ECO:0000256" key="9">
    <source>
        <dbReference type="ARBA" id="ARBA00023027"/>
    </source>
</evidence>
<evidence type="ECO:0000256" key="5">
    <source>
        <dbReference type="ARBA" id="ARBA00022605"/>
    </source>
</evidence>
<feature type="binding site" evidence="12 17">
    <location>
        <position position="361"/>
    </location>
    <ligand>
        <name>Zn(2+)</name>
        <dbReference type="ChEBI" id="CHEBI:29105"/>
    </ligand>
</feature>
<keyword evidence="20" id="KW-1185">Reference proteome</keyword>
<dbReference type="GO" id="GO:0000105">
    <property type="term" value="P:L-histidine biosynthetic process"/>
    <property type="evidence" value="ECO:0007669"/>
    <property type="project" value="UniProtKB-UniRule"/>
</dbReference>
<keyword evidence="6 12" id="KW-0479">Metal-binding</keyword>
<feature type="binding site" evidence="12 16">
    <location>
        <position position="328"/>
    </location>
    <ligand>
        <name>substrate</name>
    </ligand>
</feature>
<dbReference type="AlphaFoldDB" id="A0A239G247"/>
<dbReference type="RefSeq" id="WP_089283668.1">
    <property type="nucleotide sequence ID" value="NZ_FZOJ01000015.1"/>
</dbReference>
<accession>A0A239G247</accession>